<sequence>MKLFASESEVLAPLVSGWFLEHAWLIPVVPVIAFALIILFGKRLPMKGSELGVLSMLSSLVLAAGAGYQWIQRTNSATEEQFVEPVIKSWSWWRSGGFDFGIGQHIDGLSVLVLIVVAFISTLVQIYSLEYLRGDRRYTHFFAALTLFSGGMLAMVLADNMILFLLGWEVMGLCSFMLIGHWWEDDANSKAALKAFFTVRTGDAGLLVGITMLYFSANDWTQEHLGVSGFSIRGISAWALSGEPNSTVITIAAVALFIACIGKSGQFPLHTWLPDAMAGPTPVSSLLHSSTMVVAGVYLVARLYPVFFVGLDILGSGGNLIMIIGAITIVISAALAFVQNDIKRVLAYSTVSQLGYMMLGLGAGAWLPAVFHIFTHAFFKACLFLGAGSISHSASHHSFDMKRDMGGLRKVMPITFITWVISTLALCGVFPFSGFFSKDEIIDNVGHNGYTNFMIIGLVGAFMTAAYMTRATYLTFFGEPRGASAGENSHDSNDAHATHDSHDSHDSPATHDSGGSHGPHESGLLITVPLMILSVLALSSGFLNATPFGESWERMKLWVEPRAVEVVGVTHSGGPGEALIITAPGAEESHSESVCGSATPESGICYAPQLKHAPFKWSKAILSMFIVFLGAALSWILSLLLFTKRDRRLVGLTQRVKVLGLGHKFLVNKYYLDVLYEKVIVRSIAYPIASAAYWFNQNILDGILHGLANSTKKLSGWVYKNIDQRVVDGTVNNSATFTKSVGTAAQPTQSGKVSQYGALLFSAAAVAALVLVIINT</sequence>
<evidence type="ECO:0000256" key="2">
    <source>
        <dbReference type="ARBA" id="ARBA00022692"/>
    </source>
</evidence>
<evidence type="ECO:0000256" key="4">
    <source>
        <dbReference type="ARBA" id="ARBA00023136"/>
    </source>
</evidence>
<feature type="transmembrane region" description="Helical" evidence="6">
    <location>
        <begin position="141"/>
        <end position="158"/>
    </location>
</feature>
<feature type="transmembrane region" description="Helical" evidence="6">
    <location>
        <begin position="109"/>
        <end position="129"/>
    </location>
</feature>
<dbReference type="InterPro" id="IPR003945">
    <property type="entry name" value="NU5C-like"/>
</dbReference>
<feature type="transmembrane region" description="Helical" evidence="6">
    <location>
        <begin position="286"/>
        <end position="308"/>
    </location>
</feature>
<name>A0A6J6MTL9_9ZZZZ</name>
<keyword evidence="4 6" id="KW-0472">Membrane</keyword>
<keyword evidence="3 6" id="KW-1133">Transmembrane helix</keyword>
<dbReference type="GO" id="GO:0003954">
    <property type="term" value="F:NADH dehydrogenase activity"/>
    <property type="evidence" value="ECO:0007669"/>
    <property type="project" value="TreeGrafter"/>
</dbReference>
<feature type="transmembrane region" description="Helical" evidence="6">
    <location>
        <begin position="756"/>
        <end position="774"/>
    </location>
</feature>
<evidence type="ECO:0000259" key="7">
    <source>
        <dbReference type="Pfam" id="PF00361"/>
    </source>
</evidence>
<feature type="transmembrane region" description="Helical" evidence="6">
    <location>
        <begin position="345"/>
        <end position="367"/>
    </location>
</feature>
<dbReference type="PANTHER" id="PTHR42829:SF2">
    <property type="entry name" value="NADH-UBIQUINONE OXIDOREDUCTASE CHAIN 5"/>
    <property type="match status" value="1"/>
</dbReference>
<dbReference type="InterPro" id="IPR001516">
    <property type="entry name" value="Proton_antipo_N"/>
</dbReference>
<dbReference type="Gene3D" id="1.20.5.2700">
    <property type="match status" value="2"/>
</dbReference>
<dbReference type="GO" id="GO:0016020">
    <property type="term" value="C:membrane"/>
    <property type="evidence" value="ECO:0007669"/>
    <property type="project" value="UniProtKB-SubCell"/>
</dbReference>
<evidence type="ECO:0000256" key="1">
    <source>
        <dbReference type="ARBA" id="ARBA00004141"/>
    </source>
</evidence>
<feature type="region of interest" description="Disordered" evidence="5">
    <location>
        <begin position="485"/>
        <end position="519"/>
    </location>
</feature>
<feature type="transmembrane region" description="Helical" evidence="6">
    <location>
        <begin position="449"/>
        <end position="468"/>
    </location>
</feature>
<evidence type="ECO:0000259" key="8">
    <source>
        <dbReference type="Pfam" id="PF00662"/>
    </source>
</evidence>
<feature type="transmembrane region" description="Helical" evidence="6">
    <location>
        <begin position="411"/>
        <end position="437"/>
    </location>
</feature>
<dbReference type="GO" id="GO:0015990">
    <property type="term" value="P:electron transport coupled proton transport"/>
    <property type="evidence" value="ECO:0007669"/>
    <property type="project" value="TreeGrafter"/>
</dbReference>
<evidence type="ECO:0000256" key="6">
    <source>
        <dbReference type="SAM" id="Phobius"/>
    </source>
</evidence>
<protein>
    <submittedName>
        <fullName evidence="9">Unannotated protein</fullName>
    </submittedName>
</protein>
<dbReference type="EMBL" id="CAEZWU010000169">
    <property type="protein sequence ID" value="CAB4675633.1"/>
    <property type="molecule type" value="Genomic_DNA"/>
</dbReference>
<dbReference type="PRINTS" id="PR01434">
    <property type="entry name" value="NADHDHGNASE5"/>
</dbReference>
<feature type="transmembrane region" description="Helical" evidence="6">
    <location>
        <begin position="246"/>
        <end position="265"/>
    </location>
</feature>
<feature type="transmembrane region" description="Helical" evidence="6">
    <location>
        <begin position="620"/>
        <end position="642"/>
    </location>
</feature>
<organism evidence="9">
    <name type="scientific">freshwater metagenome</name>
    <dbReference type="NCBI Taxonomy" id="449393"/>
    <lineage>
        <taxon>unclassified sequences</taxon>
        <taxon>metagenomes</taxon>
        <taxon>ecological metagenomes</taxon>
    </lineage>
</organism>
<feature type="transmembrane region" description="Helical" evidence="6">
    <location>
        <begin position="53"/>
        <end position="71"/>
    </location>
</feature>
<feature type="compositionally biased region" description="Basic and acidic residues" evidence="5">
    <location>
        <begin position="488"/>
        <end position="509"/>
    </location>
</feature>
<feature type="transmembrane region" description="Helical" evidence="6">
    <location>
        <begin position="23"/>
        <end position="41"/>
    </location>
</feature>
<comment type="subcellular location">
    <subcellularLocation>
        <location evidence="1">Membrane</location>
        <topology evidence="1">Multi-pass membrane protein</topology>
    </subcellularLocation>
</comment>
<dbReference type="NCBIfam" id="TIGR01974">
    <property type="entry name" value="NDH_I_L"/>
    <property type="match status" value="1"/>
</dbReference>
<feature type="domain" description="NADH-Ubiquinone oxidoreductase (complex I) chain 5 N-terminal" evidence="8">
    <location>
        <begin position="92"/>
        <end position="142"/>
    </location>
</feature>
<keyword evidence="2 6" id="KW-0812">Transmembrane</keyword>
<dbReference type="InterPro" id="IPR018393">
    <property type="entry name" value="NADHpl_OxRdtase_5_subgr"/>
</dbReference>
<gene>
    <name evidence="9" type="ORF">UFOPK2292_01061</name>
</gene>
<accession>A0A6J6MTL9</accession>
<feature type="transmembrane region" description="Helical" evidence="6">
    <location>
        <begin position="164"/>
        <end position="183"/>
    </location>
</feature>
<evidence type="ECO:0000313" key="9">
    <source>
        <dbReference type="EMBL" id="CAB4675633.1"/>
    </source>
</evidence>
<dbReference type="GO" id="GO:0042773">
    <property type="term" value="P:ATP synthesis coupled electron transport"/>
    <property type="evidence" value="ECO:0007669"/>
    <property type="project" value="InterPro"/>
</dbReference>
<evidence type="ECO:0000256" key="3">
    <source>
        <dbReference type="ARBA" id="ARBA00022989"/>
    </source>
</evidence>
<dbReference type="AlphaFoldDB" id="A0A6J6MTL9"/>
<evidence type="ECO:0000256" key="5">
    <source>
        <dbReference type="SAM" id="MobiDB-lite"/>
    </source>
</evidence>
<dbReference type="PANTHER" id="PTHR42829">
    <property type="entry name" value="NADH-UBIQUINONE OXIDOREDUCTASE CHAIN 5"/>
    <property type="match status" value="1"/>
</dbReference>
<dbReference type="GO" id="GO:0008137">
    <property type="term" value="F:NADH dehydrogenase (ubiquinone) activity"/>
    <property type="evidence" value="ECO:0007669"/>
    <property type="project" value="InterPro"/>
</dbReference>
<feature type="domain" description="NADH:quinone oxidoreductase/Mrp antiporter transmembrane" evidence="7">
    <location>
        <begin position="158"/>
        <end position="464"/>
    </location>
</feature>
<feature type="transmembrane region" description="Helical" evidence="6">
    <location>
        <begin position="523"/>
        <end position="543"/>
    </location>
</feature>
<feature type="transmembrane region" description="Helical" evidence="6">
    <location>
        <begin position="320"/>
        <end position="338"/>
    </location>
</feature>
<reference evidence="9" key="1">
    <citation type="submission" date="2020-05" db="EMBL/GenBank/DDBJ databases">
        <authorList>
            <person name="Chiriac C."/>
            <person name="Salcher M."/>
            <person name="Ghai R."/>
            <person name="Kavagutti S V."/>
        </authorList>
    </citation>
    <scope>NUCLEOTIDE SEQUENCE</scope>
</reference>
<dbReference type="InterPro" id="IPR001750">
    <property type="entry name" value="ND/Mrp_TM"/>
</dbReference>
<proteinExistence type="predicted"/>
<feature type="transmembrane region" description="Helical" evidence="6">
    <location>
        <begin position="195"/>
        <end position="215"/>
    </location>
</feature>
<dbReference type="Pfam" id="PF00361">
    <property type="entry name" value="Proton_antipo_M"/>
    <property type="match status" value="1"/>
</dbReference>
<dbReference type="Pfam" id="PF00662">
    <property type="entry name" value="Proton_antipo_N"/>
    <property type="match status" value="1"/>
</dbReference>